<evidence type="ECO:0000256" key="2">
    <source>
        <dbReference type="SAM" id="SignalP"/>
    </source>
</evidence>
<sequence>MTQNKGSKIALAVAGLLLVAGAATAIAMTQSETNNPASLFGTETGTEKSDTMTPVPDAPAAETGEAPNTVLPEDNQEVPGMKGLDGSNAGDDSSPLELMPQDDGGTTGGEAAPKTE</sequence>
<evidence type="ECO:0008006" key="5">
    <source>
        <dbReference type="Google" id="ProtNLM"/>
    </source>
</evidence>
<keyword evidence="4" id="KW-1185">Reference proteome</keyword>
<protein>
    <recommendedName>
        <fullName evidence="5">Secreted protein</fullName>
    </recommendedName>
</protein>
<keyword evidence="2" id="KW-0732">Signal</keyword>
<dbReference type="Proteomes" id="UP000076167">
    <property type="component" value="Unassembled WGS sequence"/>
</dbReference>
<accession>A0ABR5Y8M8</accession>
<feature type="chain" id="PRO_5045086188" description="Secreted protein" evidence="2">
    <location>
        <begin position="26"/>
        <end position="116"/>
    </location>
</feature>
<name>A0ABR5Y8M8_9PROT</name>
<feature type="signal peptide" evidence="2">
    <location>
        <begin position="1"/>
        <end position="25"/>
    </location>
</feature>
<feature type="region of interest" description="Disordered" evidence="1">
    <location>
        <begin position="29"/>
        <end position="116"/>
    </location>
</feature>
<proteinExistence type="predicted"/>
<organism evidence="3 4">
    <name type="scientific">Thalassospira xiamenensis</name>
    <dbReference type="NCBI Taxonomy" id="220697"/>
    <lineage>
        <taxon>Bacteria</taxon>
        <taxon>Pseudomonadati</taxon>
        <taxon>Pseudomonadota</taxon>
        <taxon>Alphaproteobacteria</taxon>
        <taxon>Rhodospirillales</taxon>
        <taxon>Thalassospiraceae</taxon>
        <taxon>Thalassospira</taxon>
    </lineage>
</organism>
<dbReference type="RefSeq" id="WP_063093493.1">
    <property type="nucleotide sequence ID" value="NZ_DFMA01000009.1"/>
</dbReference>
<dbReference type="EMBL" id="LPXL01000002">
    <property type="protein sequence ID" value="KZD07117.1"/>
    <property type="molecule type" value="Genomic_DNA"/>
</dbReference>
<reference evidence="3 4" key="1">
    <citation type="submission" date="2015-12" db="EMBL/GenBank/DDBJ databases">
        <title>Genome sequence of Thalassospira xiamenensis MCCC 1A03005.</title>
        <authorList>
            <person name="Lu L."/>
            <person name="Lai Q."/>
            <person name="Shao Z."/>
            <person name="Qian P."/>
        </authorList>
    </citation>
    <scope>NUCLEOTIDE SEQUENCE [LARGE SCALE GENOMIC DNA]</scope>
    <source>
        <strain evidence="3 4">MCCC 1A03005</strain>
    </source>
</reference>
<evidence type="ECO:0000313" key="3">
    <source>
        <dbReference type="EMBL" id="KZD07117.1"/>
    </source>
</evidence>
<feature type="compositionally biased region" description="Polar residues" evidence="1">
    <location>
        <begin position="29"/>
        <end position="44"/>
    </location>
</feature>
<gene>
    <name evidence="3" type="ORF">AUP40_07875</name>
</gene>
<evidence type="ECO:0000313" key="4">
    <source>
        <dbReference type="Proteomes" id="UP000076167"/>
    </source>
</evidence>
<evidence type="ECO:0000256" key="1">
    <source>
        <dbReference type="SAM" id="MobiDB-lite"/>
    </source>
</evidence>
<comment type="caution">
    <text evidence="3">The sequence shown here is derived from an EMBL/GenBank/DDBJ whole genome shotgun (WGS) entry which is preliminary data.</text>
</comment>